<evidence type="ECO:0000256" key="1">
    <source>
        <dbReference type="SAM" id="MobiDB-lite"/>
    </source>
</evidence>
<dbReference type="Proteomes" id="UP000011761">
    <property type="component" value="Unassembled WGS sequence"/>
</dbReference>
<dbReference type="SMART" id="SM00368">
    <property type="entry name" value="LRR_RI"/>
    <property type="match status" value="5"/>
</dbReference>
<name>M2ML15_BAUPA</name>
<dbReference type="InterPro" id="IPR057334">
    <property type="entry name" value="PH_2nd_LRR"/>
</dbReference>
<reference evidence="3 4" key="1">
    <citation type="journal article" date="2012" name="PLoS Pathog.">
        <title>Diverse lifestyles and strategies of plant pathogenesis encoded in the genomes of eighteen Dothideomycetes fungi.</title>
        <authorList>
            <person name="Ohm R.A."/>
            <person name="Feau N."/>
            <person name="Henrissat B."/>
            <person name="Schoch C.L."/>
            <person name="Horwitz B.A."/>
            <person name="Barry K.W."/>
            <person name="Condon B.J."/>
            <person name="Copeland A.C."/>
            <person name="Dhillon B."/>
            <person name="Glaser F."/>
            <person name="Hesse C.N."/>
            <person name="Kosti I."/>
            <person name="LaButti K."/>
            <person name="Lindquist E.A."/>
            <person name="Lucas S."/>
            <person name="Salamov A.A."/>
            <person name="Bradshaw R.E."/>
            <person name="Ciuffetti L."/>
            <person name="Hamelin R.C."/>
            <person name="Kema G.H.J."/>
            <person name="Lawrence C."/>
            <person name="Scott J.A."/>
            <person name="Spatafora J.W."/>
            <person name="Turgeon B.G."/>
            <person name="de Wit P.J.G.M."/>
            <person name="Zhong S."/>
            <person name="Goodwin S.B."/>
            <person name="Grigoriev I.V."/>
        </authorList>
    </citation>
    <scope>NUCLEOTIDE SEQUENCE [LARGE SCALE GENOMIC DNA]</scope>
    <source>
        <strain evidence="3 4">UAMH 10762</strain>
    </source>
</reference>
<feature type="compositionally biased region" description="Low complexity" evidence="1">
    <location>
        <begin position="128"/>
        <end position="139"/>
    </location>
</feature>
<feature type="region of interest" description="Disordered" evidence="1">
    <location>
        <begin position="114"/>
        <end position="142"/>
    </location>
</feature>
<feature type="non-terminal residue" evidence="3">
    <location>
        <position position="1"/>
    </location>
</feature>
<feature type="non-terminal residue" evidence="3">
    <location>
        <position position="1051"/>
    </location>
</feature>
<gene>
    <name evidence="3" type="ORF">BAUCODRAFT_44046</name>
</gene>
<dbReference type="PANTHER" id="PTHR24114">
    <property type="entry name" value="LEUCINE RICH REPEAT FAMILY PROTEIN"/>
    <property type="match status" value="1"/>
</dbReference>
<dbReference type="RefSeq" id="XP_007675337.1">
    <property type="nucleotide sequence ID" value="XM_007677147.1"/>
</dbReference>
<dbReference type="Pfam" id="PF25353">
    <property type="entry name" value="PH_2nd_LRR"/>
    <property type="match status" value="1"/>
</dbReference>
<dbReference type="KEGG" id="bcom:BAUCODRAFT_44046"/>
<dbReference type="EMBL" id="KB445554">
    <property type="protein sequence ID" value="EMC97381.1"/>
    <property type="molecule type" value="Genomic_DNA"/>
</dbReference>
<dbReference type="OrthoDB" id="120976at2759"/>
<dbReference type="InterPro" id="IPR001849">
    <property type="entry name" value="PH_domain"/>
</dbReference>
<dbReference type="Gene3D" id="3.80.10.10">
    <property type="entry name" value="Ribonuclease Inhibitor"/>
    <property type="match status" value="1"/>
</dbReference>
<dbReference type="InterPro" id="IPR052394">
    <property type="entry name" value="LRR-containing"/>
</dbReference>
<dbReference type="eggNOG" id="ENOG502RSHR">
    <property type="taxonomic scope" value="Eukaryota"/>
</dbReference>
<feature type="domain" description="PH" evidence="2">
    <location>
        <begin position="65"/>
        <end position="204"/>
    </location>
</feature>
<evidence type="ECO:0000313" key="4">
    <source>
        <dbReference type="Proteomes" id="UP000011761"/>
    </source>
</evidence>
<proteinExistence type="predicted"/>
<dbReference type="InterPro" id="IPR032675">
    <property type="entry name" value="LRR_dom_sf"/>
</dbReference>
<dbReference type="SMART" id="SM00233">
    <property type="entry name" value="PH"/>
    <property type="match status" value="1"/>
</dbReference>
<protein>
    <recommendedName>
        <fullName evidence="2">PH domain-containing protein</fullName>
    </recommendedName>
</protein>
<dbReference type="GeneID" id="19114361"/>
<evidence type="ECO:0000313" key="3">
    <source>
        <dbReference type="EMBL" id="EMC97381.1"/>
    </source>
</evidence>
<sequence>RTSLSMRGSMRRPPSVFGSFRSNLRMGSDDSASAAYGEPLSTTSSEAPSLGWSDCGFDGATPAKTVVLHGEVQTSAGMFRKKKEYLVITDTHILRFKSQVKAADIFKVIPQSVPRSPTVRHGSMPSIGSQSDLQTLSDSSGDKDARVPLRQVVAVHPLEDGKPYFAIEVCYLDEAAGQASALTLQFNNPEEREMWLRTIRDTVSNLRSLRPDTISAHNLETVARTIERDNDYDPANCAIFKVVQRQPASKSGGRSSSDDLTKVASTVCFFAIGVHKVHLIQLEKPIARAVSPSLAPTTSQVSHGILTLTGLKISDADDTFELTFRRPCQTPKHLYLASASAWEIAARLHQAENYLRPECGTRLFRLTAPAELDEILPPPVVSDEEHCCLDRTLIAYCVAYGVSPSNVRYTINYDCEDAPRFELLPPDDTRRPQYGPIELLAILRALRYNESFGSISFAGINLDSLNGLHDNYGREHVCSRTKRGTPIKLSAEELGRSCLLIQEVRALAACSKKVRRMDFSGCVTSKPIPSIECTPDDDTPKRKDIGCGIVEALFPLCKHQTTNVDWICLNGIELSETDLDYLVGAAVEKSCHLRAVELNRCGLTDRSMGLILDALRAHDNTLEAVEIAGNTARINPATFDSQASMFGFIRKLNLSYASLTSGDGPFLQAETFLLWRLQELRFTGTTLNAATVDAIATYLAHPQSNSLHELYVDNAYLTGSDVATLLHSMSRNPFEARNLHLDVSFNQLSRDLEKVTHAISKGLAPTHLSMRAIDWREETLYRKMLNALAVNTTIQYLDMAAASLPGEAGDDTCRALERLFTENNTMVELNISGEESRLATSRFGSGINEALMGLKHNQIMQVLRIEKQKLGLQGASTLAEVLKENRTLRELHCDNNEIPLQGLTDLVNALVDNTTLIYLPAMSDGRAAAFKSAELTMKSMSETDWPPSSPLALTTTLSRVRQNSQSLSPVNSQVAFTPQDIHTTHRLLTEQWDRQCYRLAQYLDRNWCLLQGIPANRIEEEQFERPSSVGSIGKLLEQIKIDTTPRAEKQL</sequence>
<keyword evidence="4" id="KW-1185">Reference proteome</keyword>
<feature type="region of interest" description="Disordered" evidence="1">
    <location>
        <begin position="1"/>
        <end position="48"/>
    </location>
</feature>
<dbReference type="PROSITE" id="PS50003">
    <property type="entry name" value="PH_DOMAIN"/>
    <property type="match status" value="1"/>
</dbReference>
<dbReference type="HOGENOM" id="CLU_003789_0_0_1"/>
<evidence type="ECO:0000259" key="2">
    <source>
        <dbReference type="PROSITE" id="PS50003"/>
    </source>
</evidence>
<accession>M2ML15</accession>
<dbReference type="AlphaFoldDB" id="M2ML15"/>
<dbReference type="SUPFAM" id="SSF52047">
    <property type="entry name" value="RNI-like"/>
    <property type="match status" value="1"/>
</dbReference>
<dbReference type="OMA" id="CEDAPCF"/>
<dbReference type="STRING" id="717646.M2ML15"/>
<dbReference type="PANTHER" id="PTHR24114:SF2">
    <property type="entry name" value="F-BOX DOMAIN-CONTAINING PROTEIN-RELATED"/>
    <property type="match status" value="1"/>
</dbReference>
<organism evidence="3 4">
    <name type="scientific">Baudoinia panamericana (strain UAMH 10762)</name>
    <name type="common">Angels' share fungus</name>
    <name type="synonym">Baudoinia compniacensis (strain UAMH 10762)</name>
    <dbReference type="NCBI Taxonomy" id="717646"/>
    <lineage>
        <taxon>Eukaryota</taxon>
        <taxon>Fungi</taxon>
        <taxon>Dikarya</taxon>
        <taxon>Ascomycota</taxon>
        <taxon>Pezizomycotina</taxon>
        <taxon>Dothideomycetes</taxon>
        <taxon>Dothideomycetidae</taxon>
        <taxon>Mycosphaerellales</taxon>
        <taxon>Teratosphaeriaceae</taxon>
        <taxon>Baudoinia</taxon>
    </lineage>
</organism>